<keyword evidence="2" id="KW-1185">Reference proteome</keyword>
<evidence type="ECO:0000313" key="2">
    <source>
        <dbReference type="Proteomes" id="UP001163321"/>
    </source>
</evidence>
<name>A0ACC0WL69_9STRA</name>
<accession>A0ACC0WL69</accession>
<organism evidence="1 2">
    <name type="scientific">Peronosclerospora sorghi</name>
    <dbReference type="NCBI Taxonomy" id="230839"/>
    <lineage>
        <taxon>Eukaryota</taxon>
        <taxon>Sar</taxon>
        <taxon>Stramenopiles</taxon>
        <taxon>Oomycota</taxon>
        <taxon>Peronosporomycetes</taxon>
        <taxon>Peronosporales</taxon>
        <taxon>Peronosporaceae</taxon>
        <taxon>Peronosclerospora</taxon>
    </lineage>
</organism>
<reference evidence="1 2" key="1">
    <citation type="journal article" date="2022" name="bioRxiv">
        <title>The genome of the oomycete Peronosclerospora sorghi, a cosmopolitan pathogen of maize and sorghum, is inflated with dispersed pseudogenes.</title>
        <authorList>
            <person name="Fletcher K."/>
            <person name="Martin F."/>
            <person name="Isakeit T."/>
            <person name="Cavanaugh K."/>
            <person name="Magill C."/>
            <person name="Michelmore R."/>
        </authorList>
    </citation>
    <scope>NUCLEOTIDE SEQUENCE [LARGE SCALE GENOMIC DNA]</scope>
    <source>
        <strain evidence="1">P6</strain>
    </source>
</reference>
<sequence>MLRKPRASAYGRMRGKRWLKTRARDVSYPYGSVTRERGTDKSQSQDKGLVSISTCVPEDVEAVGWCCCCCGWFNWTLPPYPIYTSTHRKRWTAHIHHCEAPAAVAEVAPCSLAAACWAAASEGYTCEAKRVQTVFAGEDRFSVNHGTTSCVQRTKSCLRWNGIRAHLDQLEHEKRAEPPLVDRQSVRQDRARRLAHDVGALDAFPTVLSLLKVPQQVDKRVAHVFLIRKLGSATSKTALLATSFTGYHFTTWSHLWCSPTRPEIPGLKLLHMLHSDRRSQLTLPHLIKELLHRLFFRIIHQTQHTYCKSSLQAESPGRPLESVTPLFLSLSPQNPSGRGV</sequence>
<dbReference type="Proteomes" id="UP001163321">
    <property type="component" value="Chromosome 12"/>
</dbReference>
<protein>
    <submittedName>
        <fullName evidence="1">Uncharacterized protein</fullName>
    </submittedName>
</protein>
<dbReference type="EMBL" id="CM047591">
    <property type="protein sequence ID" value="KAI9919046.1"/>
    <property type="molecule type" value="Genomic_DNA"/>
</dbReference>
<comment type="caution">
    <text evidence="1">The sequence shown here is derived from an EMBL/GenBank/DDBJ whole genome shotgun (WGS) entry which is preliminary data.</text>
</comment>
<gene>
    <name evidence="1" type="ORF">PsorP6_012224</name>
</gene>
<evidence type="ECO:0000313" key="1">
    <source>
        <dbReference type="EMBL" id="KAI9919046.1"/>
    </source>
</evidence>
<proteinExistence type="predicted"/>